<comment type="catalytic activity">
    <reaction evidence="1">
        <text>peroxynitrite = nitrate</text>
        <dbReference type="Rhea" id="RHEA:63116"/>
        <dbReference type="ChEBI" id="CHEBI:17632"/>
        <dbReference type="ChEBI" id="CHEBI:25941"/>
    </reaction>
</comment>
<dbReference type="InterPro" id="IPR012674">
    <property type="entry name" value="Calycin"/>
</dbReference>
<dbReference type="GO" id="GO:0062213">
    <property type="term" value="F:peroxynitrite isomerase activity"/>
    <property type="evidence" value="ECO:0007669"/>
    <property type="project" value="UniProtKB-UniRule"/>
</dbReference>
<comment type="caution">
    <text evidence="1">Lacks conserved residue(s) required for the propagation of feature annotation.</text>
</comment>
<feature type="binding site" evidence="1">
    <location>
        <position position="162"/>
    </location>
    <ligand>
        <name>heme b</name>
        <dbReference type="ChEBI" id="CHEBI:60344"/>
    </ligand>
</feature>
<keyword evidence="1" id="KW-0408">Iron</keyword>
<dbReference type="InterPro" id="IPR014878">
    <property type="entry name" value="THAP4-like_heme-bd"/>
</dbReference>
<dbReference type="EMBL" id="SHKY01000001">
    <property type="protein sequence ID" value="RZU50503.1"/>
    <property type="molecule type" value="Genomic_DNA"/>
</dbReference>
<protein>
    <recommendedName>
        <fullName evidence="1">Peroxynitrite isomerase</fullName>
        <ecNumber evidence="1">5.99.-.-</ecNumber>
    </recommendedName>
    <alternativeName>
        <fullName evidence="1">Ferric nitrobindin</fullName>
        <shortName evidence="1">Nb(III)</shortName>
    </alternativeName>
</protein>
<evidence type="ECO:0000256" key="1">
    <source>
        <dbReference type="HAMAP-Rule" id="MF_01297"/>
    </source>
</evidence>
<comment type="function">
    <text evidence="1">Heme-binding protein able to scavenge peroxynitrite and to protect free L-tyrosine against peroxynitrite-mediated nitration, by acting as a peroxynitrite isomerase that converts peroxynitrite to nitrate. Therefore, this protein likely plays a role in peroxynitrite sensing and in the detoxification of reactive nitrogen and oxygen species (RNS and ROS, respectively). Is able to bind nitric oxide (NO) in vitro, but may act as a sensor of peroxynitrite levels in vivo.</text>
</comment>
<dbReference type="AlphaFoldDB" id="A0A4Q7ZJL4"/>
<dbReference type="HAMAP" id="MF_01297">
    <property type="entry name" value="nitrobindin"/>
    <property type="match status" value="1"/>
</dbReference>
<dbReference type="PANTHER" id="PTHR15854:SF4">
    <property type="entry name" value="PEROXYNITRITE ISOMERASE THAP4"/>
    <property type="match status" value="1"/>
</dbReference>
<feature type="short sequence motif" description="GXWXGXG" evidence="1">
    <location>
        <begin position="53"/>
        <end position="59"/>
    </location>
</feature>
<keyword evidence="5" id="KW-1185">Reference proteome</keyword>
<evidence type="ECO:0000259" key="3">
    <source>
        <dbReference type="Pfam" id="PF08768"/>
    </source>
</evidence>
<dbReference type="Gene3D" id="2.40.128.20">
    <property type="match status" value="1"/>
</dbReference>
<dbReference type="Pfam" id="PF08768">
    <property type="entry name" value="THAP4_heme-bd"/>
    <property type="match status" value="1"/>
</dbReference>
<comment type="domain">
    <text evidence="1">Forms a 10-stranded antiparallel beta-barrel structure able to accommodate a hydrophobic ligand in its interior. In fact, this fold hosts the heme group, which is located in a wide surface cleft.</text>
</comment>
<dbReference type="Proteomes" id="UP000292564">
    <property type="component" value="Unassembled WGS sequence"/>
</dbReference>
<dbReference type="RefSeq" id="WP_130509427.1">
    <property type="nucleotide sequence ID" value="NZ_SHKY01000001.1"/>
</dbReference>
<comment type="similarity">
    <text evidence="1">Belongs to the nitrobindin family.</text>
</comment>
<comment type="cofactor">
    <cofactor evidence="1">
        <name>heme b</name>
        <dbReference type="ChEBI" id="CHEBI:60344"/>
    </cofactor>
    <text evidence="1">Binds 1 heme b group per subunit, that coordinates a highly solvent-exposed Fe(III) atom.</text>
</comment>
<evidence type="ECO:0000313" key="5">
    <source>
        <dbReference type="Proteomes" id="UP000292564"/>
    </source>
</evidence>
<dbReference type="InterPro" id="IPR022939">
    <property type="entry name" value="Nb(III)_bact/plant"/>
</dbReference>
<keyword evidence="1" id="KW-0349">Heme</keyword>
<reference evidence="4 5" key="1">
    <citation type="submission" date="2019-02" db="EMBL/GenBank/DDBJ databases">
        <title>Sequencing the genomes of 1000 actinobacteria strains.</title>
        <authorList>
            <person name="Klenk H.-P."/>
        </authorList>
    </citation>
    <scope>NUCLEOTIDE SEQUENCE [LARGE SCALE GENOMIC DNA]</scope>
    <source>
        <strain evidence="4 5">DSM 45162</strain>
    </source>
</reference>
<evidence type="ECO:0000313" key="4">
    <source>
        <dbReference type="EMBL" id="RZU50503.1"/>
    </source>
</evidence>
<name>A0A4Q7ZJL4_9ACTN</name>
<keyword evidence="1" id="KW-0479">Metal-binding</keyword>
<comment type="pathway">
    <text evidence="1">Nitrogen metabolism.</text>
</comment>
<feature type="binding site" description="axial binding residue" evidence="1">
    <location>
        <position position="194"/>
    </location>
    <ligand>
        <name>heme b</name>
        <dbReference type="ChEBI" id="CHEBI:60344"/>
    </ligand>
    <ligandPart>
        <name>Fe</name>
        <dbReference type="ChEBI" id="CHEBI:18248"/>
    </ligandPart>
</feature>
<feature type="domain" description="THAP4-like heme-binding" evidence="3">
    <location>
        <begin position="45"/>
        <end position="201"/>
    </location>
</feature>
<dbReference type="OrthoDB" id="4804006at2"/>
<dbReference type="GO" id="GO:0046872">
    <property type="term" value="F:metal ion binding"/>
    <property type="evidence" value="ECO:0007669"/>
    <property type="project" value="UniProtKB-KW"/>
</dbReference>
<dbReference type="SUPFAM" id="SSF50814">
    <property type="entry name" value="Lipocalins"/>
    <property type="match status" value="1"/>
</dbReference>
<dbReference type="InterPro" id="IPR045165">
    <property type="entry name" value="Nitrobindin"/>
</dbReference>
<comment type="caution">
    <text evidence="4">The sequence shown here is derived from an EMBL/GenBank/DDBJ whole genome shotgun (WGS) entry which is preliminary data.</text>
</comment>
<evidence type="ECO:0000256" key="2">
    <source>
        <dbReference type="SAM" id="MobiDB-lite"/>
    </source>
</evidence>
<dbReference type="PANTHER" id="PTHR15854">
    <property type="entry name" value="THAP4 PROTEIN"/>
    <property type="match status" value="1"/>
</dbReference>
<accession>A0A4Q7ZJL4</accession>
<feature type="region of interest" description="Disordered" evidence="2">
    <location>
        <begin position="1"/>
        <end position="32"/>
    </location>
</feature>
<dbReference type="GO" id="GO:0020037">
    <property type="term" value="F:heme binding"/>
    <property type="evidence" value="ECO:0007669"/>
    <property type="project" value="UniProtKB-UniRule"/>
</dbReference>
<dbReference type="EC" id="5.99.-.-" evidence="1"/>
<keyword evidence="1" id="KW-0413">Isomerase</keyword>
<sequence>MSNDEAADTGNPLGPPPWLNAPPVDAYPYEDTHDLRSGPDLHPALLGLLPFIGLWRGRGQGGFPGVEDFNFAQEVRISHDGRPFLHYESRAWILDDESQPVRMANREVGWWRPVTTAEGRATDDMEATMCTPTGIMELYLGKVTGTRLEMEADAIVRSPTAKEVTAGHRLFGIVEGALLYAQEVAAEGRGLEPHMSARLLRVGG</sequence>
<dbReference type="CDD" id="cd07828">
    <property type="entry name" value="lipocalin_heme-bd-THAP4-like"/>
    <property type="match status" value="1"/>
</dbReference>
<proteinExistence type="inferred from homology"/>
<gene>
    <name evidence="4" type="ORF">EV385_2275</name>
</gene>
<organism evidence="4 5">
    <name type="scientific">Krasilnikovia cinnamomea</name>
    <dbReference type="NCBI Taxonomy" id="349313"/>
    <lineage>
        <taxon>Bacteria</taxon>
        <taxon>Bacillati</taxon>
        <taxon>Actinomycetota</taxon>
        <taxon>Actinomycetes</taxon>
        <taxon>Micromonosporales</taxon>
        <taxon>Micromonosporaceae</taxon>
        <taxon>Krasilnikovia</taxon>
    </lineage>
</organism>